<accession>A0A6J6CJX8</accession>
<dbReference type="InterPro" id="IPR054491">
    <property type="entry name" value="MGH1-like_GH"/>
</dbReference>
<dbReference type="AlphaFoldDB" id="A0A6J6CJX8"/>
<feature type="domain" description="Mannosylglycerate hydrolase MGH1-like glycoside hydrolase" evidence="4">
    <location>
        <begin position="280"/>
        <end position="586"/>
    </location>
</feature>
<evidence type="ECO:0000259" key="4">
    <source>
        <dbReference type="Pfam" id="PF22422"/>
    </source>
</evidence>
<evidence type="ECO:0000256" key="1">
    <source>
        <dbReference type="ARBA" id="ARBA00010833"/>
    </source>
</evidence>
<dbReference type="GO" id="GO:0005789">
    <property type="term" value="C:endoplasmic reticulum membrane"/>
    <property type="evidence" value="ECO:0007669"/>
    <property type="project" value="TreeGrafter"/>
</dbReference>
<dbReference type="Gene3D" id="1.50.10.10">
    <property type="match status" value="1"/>
</dbReference>
<dbReference type="InterPro" id="IPR004888">
    <property type="entry name" value="Glycoside_hydrolase_63"/>
</dbReference>
<dbReference type="Pfam" id="PF22422">
    <property type="entry name" value="MGH1-like_GH"/>
    <property type="match status" value="1"/>
</dbReference>
<dbReference type="GO" id="GO:0006487">
    <property type="term" value="P:protein N-linked glycosylation"/>
    <property type="evidence" value="ECO:0007669"/>
    <property type="project" value="TreeGrafter"/>
</dbReference>
<evidence type="ECO:0000256" key="2">
    <source>
        <dbReference type="ARBA" id="ARBA00022801"/>
    </source>
</evidence>
<sequence length="608" mass="66909">MTSTIALSPLLSVSAAMAINGEYVFDLGSVPWSRRGAYMAITTNVATMDHPGRNHEIEPGIYLTDVSGSRLWRWNGVFRIELTKNGSVVKPTSIEGRPGHLHIVSEDGEIEATWDGTDTIRFSGHGIGIRFVQSVIDPMDSALAFPIGESEFRLQMGEDAHYSISRIAGDLTVDAPRVRTGASDTVDRKVVDASAPGDGRFEIALTQYESGYAAPEKFRPFAEALQDTRDDISAWWSAFRPSETGITEAAAYLTWSTIVAARGISARPAMLMSKNWMNAVWSWDHCFNALGLARSHPDLAWDQFMLPFDQQHAQGALPDLMHDNGRMWGFVKPPVHGWTLNHLINLGVATRERIADVYPRLVAWTNWWLAYRDLNGDGLPVYFHGCDSGQDNSTAFDAEGFPSTSPDLAAFFALQLRCLSRVATMLGLNDDASRWTELENQTIQSMVSKLWGPDGFSPRGSINNEQLRGASTSQVVFLPLLLGDALPDDVRESLVERFLSSGLLTAHGVASESPDSPSYEPDGYWRGPIWAPTTLLIADGLARCGRPDLTEVIAQGFLANCDINGFAENYDAVTGRGLRDRAYSWSASVYSVFSEQSEIFREPPGSRT</sequence>
<evidence type="ECO:0000313" key="5">
    <source>
        <dbReference type="EMBL" id="CAB4551626.1"/>
    </source>
</evidence>
<gene>
    <name evidence="5" type="ORF">UFOPK1591_00069</name>
</gene>
<organism evidence="5">
    <name type="scientific">freshwater metagenome</name>
    <dbReference type="NCBI Taxonomy" id="449393"/>
    <lineage>
        <taxon>unclassified sequences</taxon>
        <taxon>metagenomes</taxon>
        <taxon>ecological metagenomes</taxon>
    </lineage>
</organism>
<dbReference type="SUPFAM" id="SSF48208">
    <property type="entry name" value="Six-hairpin glycosidases"/>
    <property type="match status" value="1"/>
</dbReference>
<keyword evidence="2" id="KW-0378">Hydrolase</keyword>
<dbReference type="PANTHER" id="PTHR10412:SF11">
    <property type="entry name" value="MANNOSYL-OLIGOSACCHARIDE GLUCOSIDASE"/>
    <property type="match status" value="1"/>
</dbReference>
<reference evidence="5" key="1">
    <citation type="submission" date="2020-05" db="EMBL/GenBank/DDBJ databases">
        <authorList>
            <person name="Chiriac C."/>
            <person name="Salcher M."/>
            <person name="Ghai R."/>
            <person name="Kavagutti S V."/>
        </authorList>
    </citation>
    <scope>NUCLEOTIDE SEQUENCE</scope>
</reference>
<dbReference type="GO" id="GO:0004573">
    <property type="term" value="F:Glc3Man9GlcNAc2 oligosaccharide glucosidase activity"/>
    <property type="evidence" value="ECO:0007669"/>
    <property type="project" value="InterPro"/>
</dbReference>
<dbReference type="EMBL" id="CAEZTD010000003">
    <property type="protein sequence ID" value="CAB4551626.1"/>
    <property type="molecule type" value="Genomic_DNA"/>
</dbReference>
<dbReference type="PANTHER" id="PTHR10412">
    <property type="entry name" value="MANNOSYL-OLIGOSACCHARIDE GLUCOSIDASE"/>
    <property type="match status" value="1"/>
</dbReference>
<dbReference type="InterPro" id="IPR008928">
    <property type="entry name" value="6-hairpin_glycosidase_sf"/>
</dbReference>
<dbReference type="GO" id="GO:0009311">
    <property type="term" value="P:oligosaccharide metabolic process"/>
    <property type="evidence" value="ECO:0007669"/>
    <property type="project" value="InterPro"/>
</dbReference>
<name>A0A6J6CJX8_9ZZZZ</name>
<evidence type="ECO:0000256" key="3">
    <source>
        <dbReference type="ARBA" id="ARBA00023295"/>
    </source>
</evidence>
<protein>
    <submittedName>
        <fullName evidence="5">Unannotated protein</fullName>
    </submittedName>
</protein>
<keyword evidence="3" id="KW-0326">Glycosidase</keyword>
<proteinExistence type="inferred from homology"/>
<comment type="similarity">
    <text evidence="1">Belongs to the glycosyl hydrolase 63 family.</text>
</comment>
<dbReference type="InterPro" id="IPR012341">
    <property type="entry name" value="6hp_glycosidase-like_sf"/>
</dbReference>